<dbReference type="PANTHER" id="PTHR43788:SF6">
    <property type="entry name" value="DNA HELICASE B"/>
    <property type="match status" value="1"/>
</dbReference>
<feature type="compositionally biased region" description="Pro residues" evidence="4">
    <location>
        <begin position="1297"/>
        <end position="1306"/>
    </location>
</feature>
<dbReference type="Proteomes" id="UP000185860">
    <property type="component" value="Unassembled WGS sequence"/>
</dbReference>
<dbReference type="InterPro" id="IPR027417">
    <property type="entry name" value="P-loop_NTPase"/>
</dbReference>
<feature type="region of interest" description="Disordered" evidence="4">
    <location>
        <begin position="1464"/>
        <end position="1558"/>
    </location>
</feature>
<keyword evidence="3" id="KW-0175">Coiled coil</keyword>
<evidence type="ECO:0000256" key="1">
    <source>
        <dbReference type="ARBA" id="ARBA00022741"/>
    </source>
</evidence>
<dbReference type="SUPFAM" id="SSF52540">
    <property type="entry name" value="P-loop containing nucleoside triphosphate hydrolases"/>
    <property type="match status" value="1"/>
</dbReference>
<dbReference type="GO" id="GO:0003678">
    <property type="term" value="F:DNA helicase activity"/>
    <property type="evidence" value="ECO:0007669"/>
    <property type="project" value="UniProtKB-ARBA"/>
</dbReference>
<dbReference type="Gene3D" id="3.40.50.300">
    <property type="entry name" value="P-loop containing nucleotide triphosphate hydrolases"/>
    <property type="match status" value="2"/>
</dbReference>
<dbReference type="InterPro" id="IPR014820">
    <property type="entry name" value="PriCT_1"/>
</dbReference>
<dbReference type="Pfam" id="PF13604">
    <property type="entry name" value="AAA_30"/>
    <property type="match status" value="1"/>
</dbReference>
<evidence type="ECO:0000256" key="2">
    <source>
        <dbReference type="ARBA" id="ARBA00022840"/>
    </source>
</evidence>
<sequence>MIVKLKKGKSARGVTQYVLNKEKAQLLDTNMLGQNPSQLSKEFGVTRSHRPALKTGVVHAMLSVPADEKLTDAQWKEIANNFRQEMGFTDSQYVIARHHDSDNDHVHLVLSRVQFNGDVVSDSWDYVKAEQIARKLEQQYSLSPQNSSWEVRRNHRQQELSRLISDRISEDILAQAYAQAFEHPDNFLDLKTGRFMAAEDIYNYYKSLDFEPGEEVWINARSPEGKPQIFQERLGENGIAELWKMRSAAKDGDGLTIWQPESAIAQPEEHLREIARTGHDLSTYPNHPVGGIGGKHAAKFNTLFYEIDDLPIEQQQQKLKELEALTGLAPTAVVHSGGKSLHAYYRLDEPVDRDTWLRLQRKLTALQNGDAAIPNPGRAMRLPGVDRLRDGFLKPVEIVEKSDRTFSPTQFEQALDESFPYGLSEARWQKWRKTKDEAILSKPEEELTPRYETRPPTTFDYKISGRIPLDVLLTRDDQDLLRAGTPQGGRDNLAFKLARNAIATQRQLEQMGVNYDGDPRQLLEEFAQRCDPPLKQQDVERIWNSASRGNPVPSRSVESLEKAIAYWERELQKQRESQEFSLPPSQKTVGEEQAEAIAFLNNFYSGDDQFALLKGRPGTGKTYVANQFLGQLPAGKKVAFLAPTNQVREMLAQSGNPKVDYLTIHQFLGMKPIQGETDLEFTQTGNSKVADYDLILVDESSMIDQQLWEKFKEKAPRKALFLGDDKQLKPVKDRDISPVFREIPVSYELTKPVRYEQEIGEFVEQLRDALATGDLPQPSANLSPEGKGISTPDNQNWLEQLVTAAKSEEFKLNPNYAKALAFKNETVDAINQYVHESIYGKDAPIFAPGERFVAKHPVSRKLDDGKRGVVLRNSQMGEVVAATPSQFMLGNREIRTWTLNARDINNPEKIVKLNVLDPNSAPLVRQELERIKGLASQLPKGTNERKAAFEEYRQLRDRFDEIAHPYATTIHKAQGLSIDNAFVDWADLEKNPNPLERAALANVAASRAKKHLSINTQGFVTPIVETEGLSKNTQISSHPDMGKEQLFITHQPLPITKTEEEKSVENLGQIEAYENYGSPEIRRDLRYLSNQIDINRRNLHAKNLTAQLGWWNKFLNKFPLGRNVNNWLEDNRDRRFERFEAQAMKKYAGEKQRMEETQRKVIDREMRQVQRAIGVMDKRIPQIEENKAFKEQFYDVMKHYNTLIEYEQKLEAASQEIDNNIDTLRKQILESPYKEHFERFESYQKFLKEQEKQQEAQQPTASKSAENLSQSQVEPTAKTLANSQQKLPKIPEFEGKLPPPEKPAIEPPKLEQEVQEKVSQQQIEESKTSVPEFPNLEFKNDEELNISQRQFYRYPKDHPDVISGERRAGSFMKKDKWQEWFQQQTNTLVEPVTEAADLKHSGNGVTKLSQEQQKYLMEDLGRTNLNNPFLDDIIDDENEQLEEQPTPEQVAKLQEQLNFDRSLPELSEAKAQESAFDHPEPIKAQQQAAVSAFDQTPEVQQPQIEQESVFDRTPEPQQPQVEPESVFDFDGAEHSVESDRTIEISPAATKQRSRGLER</sequence>
<evidence type="ECO:0000256" key="3">
    <source>
        <dbReference type="SAM" id="Coils"/>
    </source>
</evidence>
<gene>
    <name evidence="6" type="ORF">NIES2119_29575</name>
</gene>
<dbReference type="InterPro" id="IPR027785">
    <property type="entry name" value="UvrD-like_helicase_C"/>
</dbReference>
<proteinExistence type="predicted"/>
<keyword evidence="2" id="KW-0067">ATP-binding</keyword>
<keyword evidence="1" id="KW-0547">Nucleotide-binding</keyword>
<evidence type="ECO:0000313" key="6">
    <source>
        <dbReference type="EMBL" id="OKH31121.1"/>
    </source>
</evidence>
<feature type="coiled-coil region" evidence="3">
    <location>
        <begin position="1196"/>
        <end position="1227"/>
    </location>
</feature>
<dbReference type="EMBL" id="MRCE01000054">
    <property type="protein sequence ID" value="OKH31121.1"/>
    <property type="molecule type" value="Genomic_DNA"/>
</dbReference>
<dbReference type="CDD" id="cd18809">
    <property type="entry name" value="SF1_C_RecD"/>
    <property type="match status" value="1"/>
</dbReference>
<reference evidence="6 7" key="1">
    <citation type="submission" date="2016-11" db="EMBL/GenBank/DDBJ databases">
        <title>Draft Genome Sequences of Nine Cyanobacterial Strains from Diverse Habitats.</title>
        <authorList>
            <person name="Zhu T."/>
            <person name="Hou S."/>
            <person name="Lu X."/>
            <person name="Hess W.R."/>
        </authorList>
    </citation>
    <scope>NUCLEOTIDE SEQUENCE [LARGE SCALE GENOMIC DNA]</scope>
    <source>
        <strain evidence="6 7">IAM M-71</strain>
    </source>
</reference>
<dbReference type="Pfam" id="PF13538">
    <property type="entry name" value="UvrD_C_2"/>
    <property type="match status" value="1"/>
</dbReference>
<dbReference type="PANTHER" id="PTHR43788">
    <property type="entry name" value="DNA2/NAM7 HELICASE FAMILY MEMBER"/>
    <property type="match status" value="1"/>
</dbReference>
<dbReference type="Pfam" id="PF08708">
    <property type="entry name" value="PriCT_1"/>
    <property type="match status" value="1"/>
</dbReference>
<feature type="compositionally biased region" description="Polar residues" evidence="4">
    <location>
        <begin position="1484"/>
        <end position="1506"/>
    </location>
</feature>
<feature type="compositionally biased region" description="Polar residues" evidence="4">
    <location>
        <begin position="1259"/>
        <end position="1286"/>
    </location>
</feature>
<dbReference type="GO" id="GO:0005524">
    <property type="term" value="F:ATP binding"/>
    <property type="evidence" value="ECO:0007669"/>
    <property type="project" value="UniProtKB-KW"/>
</dbReference>
<feature type="compositionally biased region" description="Basic and acidic residues" evidence="4">
    <location>
        <begin position="1531"/>
        <end position="1542"/>
    </location>
</feature>
<feature type="compositionally biased region" description="Basic and acidic residues" evidence="4">
    <location>
        <begin position="1467"/>
        <end position="1481"/>
    </location>
</feature>
<dbReference type="RefSeq" id="WP_073597071.1">
    <property type="nucleotide sequence ID" value="NZ_MRCE01000054.1"/>
</dbReference>
<dbReference type="SMART" id="SM00942">
    <property type="entry name" value="PriCT_1"/>
    <property type="match status" value="1"/>
</dbReference>
<evidence type="ECO:0000259" key="5">
    <source>
        <dbReference type="SMART" id="SM00942"/>
    </source>
</evidence>
<name>A0A1U7I4K1_9CYAN</name>
<feature type="domain" description="Primase C-terminal 1" evidence="5">
    <location>
        <begin position="480"/>
        <end position="550"/>
    </location>
</feature>
<evidence type="ECO:0000313" key="7">
    <source>
        <dbReference type="Proteomes" id="UP000185860"/>
    </source>
</evidence>
<feature type="region of interest" description="Disordered" evidence="4">
    <location>
        <begin position="1248"/>
        <end position="1306"/>
    </location>
</feature>
<accession>A0A1U7I4K1</accession>
<dbReference type="STRING" id="454136.NIES2119_29575"/>
<protein>
    <recommendedName>
        <fullName evidence="5">Primase C-terminal 1 domain-containing protein</fullName>
    </recommendedName>
</protein>
<dbReference type="InterPro" id="IPR050534">
    <property type="entry name" value="Coronavir_polyprotein_1ab"/>
</dbReference>
<evidence type="ECO:0000256" key="4">
    <source>
        <dbReference type="SAM" id="MobiDB-lite"/>
    </source>
</evidence>
<comment type="caution">
    <text evidence="6">The sequence shown here is derived from an EMBL/GenBank/DDBJ whole genome shotgun (WGS) entry which is preliminary data.</text>
</comment>
<organism evidence="6 7">
    <name type="scientific">[Phormidium ambiguum] IAM M-71</name>
    <dbReference type="NCBI Taxonomy" id="454136"/>
    <lineage>
        <taxon>Bacteria</taxon>
        <taxon>Bacillati</taxon>
        <taxon>Cyanobacteriota</taxon>
        <taxon>Cyanophyceae</taxon>
        <taxon>Oscillatoriophycideae</taxon>
        <taxon>Aerosakkonematales</taxon>
        <taxon>Aerosakkonemataceae</taxon>
        <taxon>Floridanema</taxon>
    </lineage>
</organism>
<dbReference type="Pfam" id="PF03432">
    <property type="entry name" value="Relaxase"/>
    <property type="match status" value="1"/>
</dbReference>
<dbReference type="OrthoDB" id="460004at2"/>
<dbReference type="InterPro" id="IPR005094">
    <property type="entry name" value="Endonuclease_MobA/VirD2"/>
</dbReference>
<dbReference type="Gene3D" id="3.30.70.1790">
    <property type="entry name" value="RepB DNA-primase, N-terminal domain"/>
    <property type="match status" value="1"/>
</dbReference>